<name>A0A2P2PSR9_RHIMU</name>
<accession>A0A2P2PSR9</accession>
<organism evidence="1">
    <name type="scientific">Rhizophora mucronata</name>
    <name type="common">Asiatic mangrove</name>
    <dbReference type="NCBI Taxonomy" id="61149"/>
    <lineage>
        <taxon>Eukaryota</taxon>
        <taxon>Viridiplantae</taxon>
        <taxon>Streptophyta</taxon>
        <taxon>Embryophyta</taxon>
        <taxon>Tracheophyta</taxon>
        <taxon>Spermatophyta</taxon>
        <taxon>Magnoliopsida</taxon>
        <taxon>eudicotyledons</taxon>
        <taxon>Gunneridae</taxon>
        <taxon>Pentapetalae</taxon>
        <taxon>rosids</taxon>
        <taxon>fabids</taxon>
        <taxon>Malpighiales</taxon>
        <taxon>Rhizophoraceae</taxon>
        <taxon>Rhizophora</taxon>
    </lineage>
</organism>
<sequence>MFSFLCTKFCPPNRLLNYDSKEKIMISNRNIVHALPAGN</sequence>
<dbReference type="AlphaFoldDB" id="A0A2P2PSR9"/>
<evidence type="ECO:0000313" key="1">
    <source>
        <dbReference type="EMBL" id="MBX57787.1"/>
    </source>
</evidence>
<proteinExistence type="predicted"/>
<dbReference type="EMBL" id="GGEC01077303">
    <property type="protein sequence ID" value="MBX57787.1"/>
    <property type="molecule type" value="Transcribed_RNA"/>
</dbReference>
<reference evidence="1" key="1">
    <citation type="submission" date="2018-02" db="EMBL/GenBank/DDBJ databases">
        <title>Rhizophora mucronata_Transcriptome.</title>
        <authorList>
            <person name="Meera S.P."/>
            <person name="Sreeshan A."/>
            <person name="Augustine A."/>
        </authorList>
    </citation>
    <scope>NUCLEOTIDE SEQUENCE</scope>
    <source>
        <tissue evidence="1">Leaf</tissue>
    </source>
</reference>
<protein>
    <submittedName>
        <fullName evidence="1">Uncharacterized protein</fullName>
    </submittedName>
</protein>